<evidence type="ECO:0000313" key="3">
    <source>
        <dbReference type="Proteomes" id="UP000016933"/>
    </source>
</evidence>
<dbReference type="eggNOG" id="ENOG502R1XU">
    <property type="taxonomic scope" value="Eukaryota"/>
</dbReference>
<feature type="region of interest" description="Disordered" evidence="1">
    <location>
        <begin position="1"/>
        <end position="50"/>
    </location>
</feature>
<evidence type="ECO:0000313" key="2">
    <source>
        <dbReference type="EMBL" id="EME44762.1"/>
    </source>
</evidence>
<protein>
    <submittedName>
        <fullName evidence="2">Uncharacterized protein</fullName>
    </submittedName>
</protein>
<dbReference type="EMBL" id="KB446539">
    <property type="protein sequence ID" value="EME44762.1"/>
    <property type="molecule type" value="Genomic_DNA"/>
</dbReference>
<organism evidence="2 3">
    <name type="scientific">Dothistroma septosporum (strain NZE10 / CBS 128990)</name>
    <name type="common">Red band needle blight fungus</name>
    <name type="synonym">Mycosphaerella pini</name>
    <dbReference type="NCBI Taxonomy" id="675120"/>
    <lineage>
        <taxon>Eukaryota</taxon>
        <taxon>Fungi</taxon>
        <taxon>Dikarya</taxon>
        <taxon>Ascomycota</taxon>
        <taxon>Pezizomycotina</taxon>
        <taxon>Dothideomycetes</taxon>
        <taxon>Dothideomycetidae</taxon>
        <taxon>Mycosphaerellales</taxon>
        <taxon>Mycosphaerellaceae</taxon>
        <taxon>Dothistroma</taxon>
    </lineage>
</organism>
<reference evidence="2 3" key="2">
    <citation type="journal article" date="2012" name="PLoS Pathog.">
        <title>Diverse lifestyles and strategies of plant pathogenesis encoded in the genomes of eighteen Dothideomycetes fungi.</title>
        <authorList>
            <person name="Ohm R.A."/>
            <person name="Feau N."/>
            <person name="Henrissat B."/>
            <person name="Schoch C.L."/>
            <person name="Horwitz B.A."/>
            <person name="Barry K.W."/>
            <person name="Condon B.J."/>
            <person name="Copeland A.C."/>
            <person name="Dhillon B."/>
            <person name="Glaser F."/>
            <person name="Hesse C.N."/>
            <person name="Kosti I."/>
            <person name="LaButti K."/>
            <person name="Lindquist E.A."/>
            <person name="Lucas S."/>
            <person name="Salamov A.A."/>
            <person name="Bradshaw R.E."/>
            <person name="Ciuffetti L."/>
            <person name="Hamelin R.C."/>
            <person name="Kema G.H.J."/>
            <person name="Lawrence C."/>
            <person name="Scott J.A."/>
            <person name="Spatafora J.W."/>
            <person name="Turgeon B.G."/>
            <person name="de Wit P.J.G.M."/>
            <person name="Zhong S."/>
            <person name="Goodwin S.B."/>
            <person name="Grigoriev I.V."/>
        </authorList>
    </citation>
    <scope>NUCLEOTIDE SEQUENCE [LARGE SCALE GENOMIC DNA]</scope>
    <source>
        <strain evidence="3">NZE10 / CBS 128990</strain>
    </source>
</reference>
<reference evidence="3" key="1">
    <citation type="journal article" date="2012" name="PLoS Genet.">
        <title>The genomes of the fungal plant pathogens Cladosporium fulvum and Dothistroma septosporum reveal adaptation to different hosts and lifestyles but also signatures of common ancestry.</title>
        <authorList>
            <person name="de Wit P.J.G.M."/>
            <person name="van der Burgt A."/>
            <person name="Oekmen B."/>
            <person name="Stergiopoulos I."/>
            <person name="Abd-Elsalam K.A."/>
            <person name="Aerts A.L."/>
            <person name="Bahkali A.H."/>
            <person name="Beenen H.G."/>
            <person name="Chettri P."/>
            <person name="Cox M.P."/>
            <person name="Datema E."/>
            <person name="de Vries R.P."/>
            <person name="Dhillon B."/>
            <person name="Ganley A.R."/>
            <person name="Griffiths S.A."/>
            <person name="Guo Y."/>
            <person name="Hamelin R.C."/>
            <person name="Henrissat B."/>
            <person name="Kabir M.S."/>
            <person name="Jashni M.K."/>
            <person name="Kema G."/>
            <person name="Klaubauf S."/>
            <person name="Lapidus A."/>
            <person name="Levasseur A."/>
            <person name="Lindquist E."/>
            <person name="Mehrabi R."/>
            <person name="Ohm R.A."/>
            <person name="Owen T.J."/>
            <person name="Salamov A."/>
            <person name="Schwelm A."/>
            <person name="Schijlen E."/>
            <person name="Sun H."/>
            <person name="van den Burg H.A."/>
            <person name="van Ham R.C.H.J."/>
            <person name="Zhang S."/>
            <person name="Goodwin S.B."/>
            <person name="Grigoriev I.V."/>
            <person name="Collemare J."/>
            <person name="Bradshaw R.E."/>
        </authorList>
    </citation>
    <scope>NUCLEOTIDE SEQUENCE [LARGE SCALE GENOMIC DNA]</scope>
    <source>
        <strain evidence="3">NZE10 / CBS 128990</strain>
    </source>
</reference>
<name>N1PMY4_DOTSN</name>
<dbReference type="OMA" id="MSHDTHE"/>
<feature type="region of interest" description="Disordered" evidence="1">
    <location>
        <begin position="87"/>
        <end position="114"/>
    </location>
</feature>
<dbReference type="HOGENOM" id="CLU_1042157_0_0_1"/>
<proteinExistence type="predicted"/>
<dbReference type="OrthoDB" id="3632085at2759"/>
<evidence type="ECO:0000256" key="1">
    <source>
        <dbReference type="SAM" id="MobiDB-lite"/>
    </source>
</evidence>
<accession>N1PMY4</accession>
<sequence length="267" mass="30316">MSSQQALPKMSHDTHEASPQVIIPKSEASAMRSNPTSEVTRSDAHPDQNTSIQSLPEELLDLILTHVLLNPKPITLREPQERRWAKELSDLRNESPSPRRQRRNRSAPEKRRPAMRKSPLLKILLVCKAFYSTGLKCYFGKNVFRFEDVAHLRGCMARFTKGHRACLRRVWVELEWVDGTPAGRGASLKEISVGEARPMGENPFVGFSRLESVVLSCVHVGAGWYKLASESGARMARAQIEARVREVWGKGKWEFKYPEDWGIFPGR</sequence>
<dbReference type="AlphaFoldDB" id="N1PMY4"/>
<keyword evidence="3" id="KW-1185">Reference proteome</keyword>
<dbReference type="Proteomes" id="UP000016933">
    <property type="component" value="Unassembled WGS sequence"/>
</dbReference>
<gene>
    <name evidence="2" type="ORF">DOTSEDRAFT_24752</name>
</gene>